<dbReference type="SUPFAM" id="SSF53474">
    <property type="entry name" value="alpha/beta-Hydrolases"/>
    <property type="match status" value="1"/>
</dbReference>
<dbReference type="EMBL" id="JACCCU010000002">
    <property type="protein sequence ID" value="NYF91107.1"/>
    <property type="molecule type" value="Genomic_DNA"/>
</dbReference>
<sequence>MNPSDEPVLGGSNTPETAPSRRSFLLRSPLALASTMTLLGDPPPHSAHASTRPASQPATWSREYWAHRGDIKLYLFRKNAGPAPSGHSTRPILFLCHGSSVSSRPTFDLEVPGHGEYSLMNKFVEFGFDVWTMDFEGYGRSSLSAGNSNIADGVEDLKAASLIVQQETGQPAFHLYGESGGALRAGAFAVAQPASVRRLVLAAFTWTGKGSSTLTKRAESLDSYRTHNLRPRDRDAIRSIFTRDKPGTSDPAVAEAMADAELKFGDSAPTGTYLDMSANLPLVDPTKLRVPVLIVRGEYDGIATEEDLLNFFRSLPVPDREFVILPGAAHSVALGTNRSQLWHTMRAFLDMPPRLDQKPPPADSGL</sequence>
<reference evidence="3 4" key="1">
    <citation type="submission" date="2020-07" db="EMBL/GenBank/DDBJ databases">
        <title>Genomic Encyclopedia of Type Strains, Phase IV (KMG-V): Genome sequencing to study the core and pangenomes of soil and plant-associated prokaryotes.</title>
        <authorList>
            <person name="Whitman W."/>
        </authorList>
    </citation>
    <scope>NUCLEOTIDE SEQUENCE [LARGE SCALE GENOMIC DNA]</scope>
    <source>
        <strain evidence="3 4">M8UP22</strain>
    </source>
</reference>
<protein>
    <submittedName>
        <fullName evidence="3">Alpha-beta hydrolase superfamily lysophospholipase</fullName>
    </submittedName>
</protein>
<feature type="compositionally biased region" description="Polar residues" evidence="1">
    <location>
        <begin position="48"/>
        <end position="59"/>
    </location>
</feature>
<feature type="domain" description="Serine aminopeptidase S33" evidence="2">
    <location>
        <begin position="119"/>
        <end position="332"/>
    </location>
</feature>
<proteinExistence type="predicted"/>
<dbReference type="PANTHER" id="PTHR11614">
    <property type="entry name" value="PHOSPHOLIPASE-RELATED"/>
    <property type="match status" value="1"/>
</dbReference>
<feature type="region of interest" description="Disordered" evidence="1">
    <location>
        <begin position="1"/>
        <end position="22"/>
    </location>
</feature>
<dbReference type="InterPro" id="IPR051044">
    <property type="entry name" value="MAG_DAG_Lipase"/>
</dbReference>
<gene>
    <name evidence="3" type="ORF">HDF08_003209</name>
</gene>
<evidence type="ECO:0000313" key="4">
    <source>
        <dbReference type="Proteomes" id="UP000564385"/>
    </source>
</evidence>
<accession>A0A852VHF5</accession>
<evidence type="ECO:0000259" key="2">
    <source>
        <dbReference type="Pfam" id="PF12146"/>
    </source>
</evidence>
<dbReference type="InterPro" id="IPR006311">
    <property type="entry name" value="TAT_signal"/>
</dbReference>
<dbReference type="PROSITE" id="PS51318">
    <property type="entry name" value="TAT"/>
    <property type="match status" value="1"/>
</dbReference>
<feature type="region of interest" description="Disordered" evidence="1">
    <location>
        <begin position="39"/>
        <end position="59"/>
    </location>
</feature>
<name>A0A852VHF5_9BACT</name>
<comment type="caution">
    <text evidence="3">The sequence shown here is derived from an EMBL/GenBank/DDBJ whole genome shotgun (WGS) entry which is preliminary data.</text>
</comment>
<evidence type="ECO:0000256" key="1">
    <source>
        <dbReference type="SAM" id="MobiDB-lite"/>
    </source>
</evidence>
<evidence type="ECO:0000313" key="3">
    <source>
        <dbReference type="EMBL" id="NYF91107.1"/>
    </source>
</evidence>
<keyword evidence="3" id="KW-0378">Hydrolase</keyword>
<dbReference type="Proteomes" id="UP000564385">
    <property type="component" value="Unassembled WGS sequence"/>
</dbReference>
<dbReference type="AlphaFoldDB" id="A0A852VHF5"/>
<dbReference type="Gene3D" id="3.40.50.1820">
    <property type="entry name" value="alpha/beta hydrolase"/>
    <property type="match status" value="1"/>
</dbReference>
<dbReference type="InterPro" id="IPR022742">
    <property type="entry name" value="Hydrolase_4"/>
</dbReference>
<dbReference type="GO" id="GO:0016787">
    <property type="term" value="F:hydrolase activity"/>
    <property type="evidence" value="ECO:0007669"/>
    <property type="project" value="UniProtKB-KW"/>
</dbReference>
<dbReference type="InterPro" id="IPR029058">
    <property type="entry name" value="AB_hydrolase_fold"/>
</dbReference>
<dbReference type="Pfam" id="PF12146">
    <property type="entry name" value="Hydrolase_4"/>
    <property type="match status" value="1"/>
</dbReference>
<organism evidence="3 4">
    <name type="scientific">Tunturiibacter lichenicola</name>
    <dbReference type="NCBI Taxonomy" id="2051959"/>
    <lineage>
        <taxon>Bacteria</taxon>
        <taxon>Pseudomonadati</taxon>
        <taxon>Acidobacteriota</taxon>
        <taxon>Terriglobia</taxon>
        <taxon>Terriglobales</taxon>
        <taxon>Acidobacteriaceae</taxon>
        <taxon>Tunturiibacter</taxon>
    </lineage>
</organism>